<name>A0ABR4CR91_9HELO</name>
<feature type="region of interest" description="Disordered" evidence="1">
    <location>
        <begin position="566"/>
        <end position="594"/>
    </location>
</feature>
<feature type="compositionally biased region" description="Polar residues" evidence="1">
    <location>
        <begin position="434"/>
        <end position="453"/>
    </location>
</feature>
<feature type="compositionally biased region" description="Basic and acidic residues" evidence="1">
    <location>
        <begin position="366"/>
        <end position="378"/>
    </location>
</feature>
<feature type="compositionally biased region" description="Low complexity" evidence="1">
    <location>
        <begin position="585"/>
        <end position="594"/>
    </location>
</feature>
<feature type="region of interest" description="Disordered" evidence="1">
    <location>
        <begin position="857"/>
        <end position="917"/>
    </location>
</feature>
<dbReference type="EMBL" id="JAZHXI010000004">
    <property type="protein sequence ID" value="KAL2072491.1"/>
    <property type="molecule type" value="Genomic_DNA"/>
</dbReference>
<keyword evidence="3" id="KW-1185">Reference proteome</keyword>
<evidence type="ECO:0000313" key="3">
    <source>
        <dbReference type="Proteomes" id="UP001595075"/>
    </source>
</evidence>
<feature type="compositionally biased region" description="Low complexity" evidence="1">
    <location>
        <begin position="82"/>
        <end position="94"/>
    </location>
</feature>
<comment type="caution">
    <text evidence="2">The sequence shown here is derived from an EMBL/GenBank/DDBJ whole genome shotgun (WGS) entry which is preliminary data.</text>
</comment>
<evidence type="ECO:0000313" key="2">
    <source>
        <dbReference type="EMBL" id="KAL2072491.1"/>
    </source>
</evidence>
<proteinExistence type="predicted"/>
<feature type="compositionally biased region" description="Basic residues" evidence="1">
    <location>
        <begin position="890"/>
        <end position="899"/>
    </location>
</feature>
<feature type="region of interest" description="Disordered" evidence="1">
    <location>
        <begin position="1"/>
        <end position="212"/>
    </location>
</feature>
<dbReference type="PANTHER" id="PTHR42068:SF1">
    <property type="entry name" value="YALI0B18964P"/>
    <property type="match status" value="1"/>
</dbReference>
<reference evidence="2 3" key="1">
    <citation type="journal article" date="2024" name="Commun. Biol.">
        <title>Comparative genomic analysis of thermophilic fungi reveals convergent evolutionary adaptations and gene losses.</title>
        <authorList>
            <person name="Steindorff A.S."/>
            <person name="Aguilar-Pontes M.V."/>
            <person name="Robinson A.J."/>
            <person name="Andreopoulos B."/>
            <person name="LaButti K."/>
            <person name="Kuo A."/>
            <person name="Mondo S."/>
            <person name="Riley R."/>
            <person name="Otillar R."/>
            <person name="Haridas S."/>
            <person name="Lipzen A."/>
            <person name="Grimwood J."/>
            <person name="Schmutz J."/>
            <person name="Clum A."/>
            <person name="Reid I.D."/>
            <person name="Moisan M.C."/>
            <person name="Butler G."/>
            <person name="Nguyen T.T.M."/>
            <person name="Dewar K."/>
            <person name="Conant G."/>
            <person name="Drula E."/>
            <person name="Henrissat B."/>
            <person name="Hansel C."/>
            <person name="Singer S."/>
            <person name="Hutchinson M.I."/>
            <person name="de Vries R.P."/>
            <person name="Natvig D.O."/>
            <person name="Powell A.J."/>
            <person name="Tsang A."/>
            <person name="Grigoriev I.V."/>
        </authorList>
    </citation>
    <scope>NUCLEOTIDE SEQUENCE [LARGE SCALE GENOMIC DNA]</scope>
    <source>
        <strain evidence="2 3">CBS 494.80</strain>
    </source>
</reference>
<feature type="compositionally biased region" description="Basic and acidic residues" evidence="1">
    <location>
        <begin position="33"/>
        <end position="48"/>
    </location>
</feature>
<gene>
    <name evidence="2" type="ORF">VTL71DRAFT_11834</name>
</gene>
<feature type="region of interest" description="Disordered" evidence="1">
    <location>
        <begin position="224"/>
        <end position="348"/>
    </location>
</feature>
<feature type="compositionally biased region" description="Acidic residues" evidence="1">
    <location>
        <begin position="876"/>
        <end position="885"/>
    </location>
</feature>
<dbReference type="PANTHER" id="PTHR42068">
    <property type="entry name" value="YALI0B18964P"/>
    <property type="match status" value="1"/>
</dbReference>
<feature type="compositionally biased region" description="Basic and acidic residues" evidence="1">
    <location>
        <begin position="900"/>
        <end position="909"/>
    </location>
</feature>
<feature type="compositionally biased region" description="Polar residues" evidence="1">
    <location>
        <begin position="243"/>
        <end position="256"/>
    </location>
</feature>
<evidence type="ECO:0000256" key="1">
    <source>
        <dbReference type="SAM" id="MobiDB-lite"/>
    </source>
</evidence>
<feature type="region of interest" description="Disordered" evidence="1">
    <location>
        <begin position="434"/>
        <end position="553"/>
    </location>
</feature>
<feature type="compositionally biased region" description="Polar residues" evidence="1">
    <location>
        <begin position="301"/>
        <end position="317"/>
    </location>
</feature>
<dbReference type="Proteomes" id="UP001595075">
    <property type="component" value="Unassembled WGS sequence"/>
</dbReference>
<feature type="region of interest" description="Disordered" evidence="1">
    <location>
        <begin position="663"/>
        <end position="702"/>
    </location>
</feature>
<feature type="compositionally biased region" description="Polar residues" evidence="1">
    <location>
        <begin position="767"/>
        <end position="781"/>
    </location>
</feature>
<feature type="compositionally biased region" description="Polar residues" evidence="1">
    <location>
        <begin position="750"/>
        <end position="760"/>
    </location>
</feature>
<organism evidence="2 3">
    <name type="scientific">Oculimacula yallundae</name>
    <dbReference type="NCBI Taxonomy" id="86028"/>
    <lineage>
        <taxon>Eukaryota</taxon>
        <taxon>Fungi</taxon>
        <taxon>Dikarya</taxon>
        <taxon>Ascomycota</taxon>
        <taxon>Pezizomycotina</taxon>
        <taxon>Leotiomycetes</taxon>
        <taxon>Helotiales</taxon>
        <taxon>Ploettnerulaceae</taxon>
        <taxon>Oculimacula</taxon>
    </lineage>
</organism>
<sequence>MPKFPKGFGRRKSTANELDVAQEASASEPSFKVFERDDGASRSFDGGKKFAKSPTMPLRPKTSAMDDDNMFESIYNRDSGASNTNTISTTDNSSRLSAASTAPSSTDLPRRDEWKSPHDKPFNDIPLPPIPKSASAFSLKNAGRTLSWGRHSKGQTPPPPVSKEPESPIVDGDQSGRQRAVTASSYASTATPPKLDDRDLGLSLGGDFSDMFNGIGKRRSAVLEAETNRAMSRSPDAGPSGPATRSLTPGRFNQPSPLHIDKNKQIEPSPYSWSSQHSHEGLMSGASPVFAPRNTPPPVPQHNTAPRTTNDNPVSHSRAQRPGGPLSGLRRSSAVMEPKRQSTLEYGDAIDEDARLLRESITASRRMNDPSYESKVRDSWALPSDSGFKVDDATIASWGTGSVDATPKARKPAKKLSDDNMFDVQIAASANLAQRFNERASQPAKQTAPQNKVMTPAQFERYKQDQERQRSNGGPSKDEGEDEEEEPYDDDEDEAEKNKQLAKQRRKQEAHMAVYRQQMMKVTGEALPPARPNVFATQSSPNLANGDEGEEEDEEVPLAILQAHGFPNKGKQPMRNMSSNPNLRSGAQSSAGGVVSADSRLPVFARNLPQDPYVGAGLVNPMHRESLSFGGGAGSVNGGTTPRGLPPGGLVGVIATEERSRAMRRGSPNPQGDYGPPQNGGFNPMGMQPPSGGSMYNGMGPGGPMGPMNPMMMTAGDQAQIQMSQQMQQFMQMQMQFMQMMTAGGQGQQPNGHMPSQSMSEMPRPGSAQQMRPGSSHNFGQHQRTMTMLDPNTVPWMQGGGGSMYSPSVHGQGGYTPSIAPSERSNVGLPGRYRPVSHAPPQAQDNKARATTMSALGWGNKNAPTIKTVKKTGNVSDEDDEEGWEEMAKKREKKKSAWRTKKDKDHNGLKEMMGYSQ</sequence>
<feature type="compositionally biased region" description="Polar residues" evidence="1">
    <location>
        <begin position="95"/>
        <end position="107"/>
    </location>
</feature>
<feature type="compositionally biased region" description="Acidic residues" evidence="1">
    <location>
        <begin position="479"/>
        <end position="495"/>
    </location>
</feature>
<feature type="compositionally biased region" description="Basic and acidic residues" evidence="1">
    <location>
        <begin position="108"/>
        <end position="122"/>
    </location>
</feature>
<feature type="region of interest" description="Disordered" evidence="1">
    <location>
        <begin position="744"/>
        <end position="781"/>
    </location>
</feature>
<feature type="compositionally biased region" description="Low complexity" evidence="1">
    <location>
        <begin position="182"/>
        <end position="191"/>
    </location>
</feature>
<protein>
    <submittedName>
        <fullName evidence="2">Uncharacterized protein</fullName>
    </submittedName>
</protein>
<feature type="region of interest" description="Disordered" evidence="1">
    <location>
        <begin position="360"/>
        <end position="420"/>
    </location>
</feature>
<feature type="compositionally biased region" description="Low complexity" evidence="1">
    <location>
        <begin position="689"/>
        <end position="698"/>
    </location>
</feature>
<accession>A0ABR4CR91</accession>
<feature type="compositionally biased region" description="Basic and acidic residues" evidence="1">
    <location>
        <begin position="460"/>
        <end position="470"/>
    </location>
</feature>